<dbReference type="EMBL" id="CP063189">
    <property type="protein sequence ID" value="WCZ31576.1"/>
    <property type="molecule type" value="Genomic_DNA"/>
</dbReference>
<feature type="region of interest" description="Disordered" evidence="1">
    <location>
        <begin position="1"/>
        <end position="26"/>
    </location>
</feature>
<evidence type="ECO:0000313" key="3">
    <source>
        <dbReference type="Proteomes" id="UP001220064"/>
    </source>
</evidence>
<protein>
    <submittedName>
        <fullName evidence="2">Uncharacterized protein</fullName>
    </submittedName>
</protein>
<proteinExistence type="predicted"/>
<keyword evidence="3" id="KW-1185">Reference proteome</keyword>
<sequence>MYSGEHEHMTPAQQAAQDERTDNDKRHGTFIAAQQTELPLNDFMTRLMAEEIPMLDSASRGEVYRILREYAAAGKPTITTQEELPEEIRDIMDLY</sequence>
<name>A0ABY7U4I1_9CORY</name>
<feature type="compositionally biased region" description="Basic and acidic residues" evidence="1">
    <location>
        <begin position="17"/>
        <end position="26"/>
    </location>
</feature>
<accession>A0ABY7U4I1</accession>
<reference evidence="2 3" key="1">
    <citation type="submission" date="2020-10" db="EMBL/GenBank/DDBJ databases">
        <title>Complete genome sequence of Corynebacterium massiliense DSM 45435, type strain of Corynebacterium massiliense.</title>
        <authorList>
            <person name="Busche T."/>
            <person name="Kalinowski J."/>
            <person name="Ruckert C."/>
        </authorList>
    </citation>
    <scope>NUCLEOTIDE SEQUENCE [LARGE SCALE GENOMIC DNA]</scope>
    <source>
        <strain evidence="2 3">DSM 45435</strain>
    </source>
</reference>
<evidence type="ECO:0000313" key="2">
    <source>
        <dbReference type="EMBL" id="WCZ31576.1"/>
    </source>
</evidence>
<dbReference type="RefSeq" id="WP_022863190.1">
    <property type="nucleotide sequence ID" value="NZ_ATVG01000007.1"/>
</dbReference>
<gene>
    <name evidence="2" type="ORF">CMASS_00525</name>
</gene>
<evidence type="ECO:0000256" key="1">
    <source>
        <dbReference type="SAM" id="MobiDB-lite"/>
    </source>
</evidence>
<organism evidence="2 3">
    <name type="scientific">Corynebacterium massiliense DSM 45435</name>
    <dbReference type="NCBI Taxonomy" id="1121364"/>
    <lineage>
        <taxon>Bacteria</taxon>
        <taxon>Bacillati</taxon>
        <taxon>Actinomycetota</taxon>
        <taxon>Actinomycetes</taxon>
        <taxon>Mycobacteriales</taxon>
        <taxon>Corynebacteriaceae</taxon>
        <taxon>Corynebacterium</taxon>
    </lineage>
</organism>
<dbReference type="Proteomes" id="UP001220064">
    <property type="component" value="Chromosome"/>
</dbReference>